<evidence type="ECO:0000313" key="2">
    <source>
        <dbReference type="Proteomes" id="UP000076798"/>
    </source>
</evidence>
<evidence type="ECO:0008006" key="3">
    <source>
        <dbReference type="Google" id="ProtNLM"/>
    </source>
</evidence>
<keyword evidence="2" id="KW-1185">Reference proteome</keyword>
<protein>
    <recommendedName>
        <fullName evidence="3">F-box domain-containing protein</fullName>
    </recommendedName>
</protein>
<reference evidence="1 2" key="1">
    <citation type="journal article" date="2016" name="Mol. Biol. Evol.">
        <title>Comparative Genomics of Early-Diverging Mushroom-Forming Fungi Provides Insights into the Origins of Lignocellulose Decay Capabilities.</title>
        <authorList>
            <person name="Nagy L.G."/>
            <person name="Riley R."/>
            <person name="Tritt A."/>
            <person name="Adam C."/>
            <person name="Daum C."/>
            <person name="Floudas D."/>
            <person name="Sun H."/>
            <person name="Yadav J.S."/>
            <person name="Pangilinan J."/>
            <person name="Larsson K.H."/>
            <person name="Matsuura K."/>
            <person name="Barry K."/>
            <person name="Labutti K."/>
            <person name="Kuo R."/>
            <person name="Ohm R.A."/>
            <person name="Bhattacharya S.S."/>
            <person name="Shirouzu T."/>
            <person name="Yoshinaga Y."/>
            <person name="Martin F.M."/>
            <person name="Grigoriev I.V."/>
            <person name="Hibbett D.S."/>
        </authorList>
    </citation>
    <scope>NUCLEOTIDE SEQUENCE [LARGE SCALE GENOMIC DNA]</scope>
    <source>
        <strain evidence="1 2">HHB10207 ss-3</strain>
    </source>
</reference>
<dbReference type="InterPro" id="IPR036047">
    <property type="entry name" value="F-box-like_dom_sf"/>
</dbReference>
<evidence type="ECO:0000313" key="1">
    <source>
        <dbReference type="EMBL" id="KZT38909.1"/>
    </source>
</evidence>
<accession>A0A166DUL5</accession>
<name>A0A166DUL5_9AGAM</name>
<dbReference type="SUPFAM" id="SSF81383">
    <property type="entry name" value="F-box domain"/>
    <property type="match status" value="1"/>
</dbReference>
<proteinExistence type="predicted"/>
<dbReference type="AlphaFoldDB" id="A0A166DUL5"/>
<organism evidence="1 2">
    <name type="scientific">Sistotremastrum suecicum HHB10207 ss-3</name>
    <dbReference type="NCBI Taxonomy" id="1314776"/>
    <lineage>
        <taxon>Eukaryota</taxon>
        <taxon>Fungi</taxon>
        <taxon>Dikarya</taxon>
        <taxon>Basidiomycota</taxon>
        <taxon>Agaricomycotina</taxon>
        <taxon>Agaricomycetes</taxon>
        <taxon>Sistotremastrales</taxon>
        <taxon>Sistotremastraceae</taxon>
        <taxon>Sistotremastrum</taxon>
    </lineage>
</organism>
<sequence length="257" mass="28802">MAQALAQTRTSREQGSRSLKFVTSTMDHISSLAPELLFLILDGFCLEDIVHFAQTSKHAYEVICGSYAVWVNASDSHRIPVETGYTLQTTPPHRLYGLSLRAISLSERFNARVVRPKNITHFHTWNIEENSQHSQSTPTPVIHVLPGNQWILVAVGKRHHDPSPPSWRLHRVDKPNGAHFPVLDASHEPVSVEDVVSEVTEDGSVVVATTQRISIFVDLRLESLRRSKLRTSLDASPVYTTLSSSQMPILETRNVLM</sequence>
<gene>
    <name evidence="1" type="ORF">SISSUDRAFT_708560</name>
</gene>
<dbReference type="EMBL" id="KV428055">
    <property type="protein sequence ID" value="KZT38909.1"/>
    <property type="molecule type" value="Genomic_DNA"/>
</dbReference>
<dbReference type="Proteomes" id="UP000076798">
    <property type="component" value="Unassembled WGS sequence"/>
</dbReference>